<evidence type="ECO:0000313" key="8">
    <source>
        <dbReference type="Proteomes" id="UP000567885"/>
    </source>
</evidence>
<dbReference type="CDD" id="cd12148">
    <property type="entry name" value="fungal_TF_MHR"/>
    <property type="match status" value="1"/>
</dbReference>
<reference evidence="7 8" key="1">
    <citation type="submission" date="2020-05" db="EMBL/GenBank/DDBJ databases">
        <title>Identification and distribution of gene clusters putatively required for synthesis of sphingolipid metabolism inhibitors in phylogenetically diverse species of the filamentous fungus Fusarium.</title>
        <authorList>
            <person name="Kim H.-S."/>
            <person name="Busman M."/>
            <person name="Brown D.W."/>
            <person name="Divon H."/>
            <person name="Uhlig S."/>
            <person name="Proctor R.H."/>
        </authorList>
    </citation>
    <scope>NUCLEOTIDE SEQUENCE [LARGE SCALE GENOMIC DNA]</scope>
    <source>
        <strain evidence="7 8">NRRL 20693</strain>
    </source>
</reference>
<keyword evidence="4" id="KW-0539">Nucleus</keyword>
<evidence type="ECO:0000256" key="3">
    <source>
        <dbReference type="ARBA" id="ARBA00023163"/>
    </source>
</evidence>
<gene>
    <name evidence="7" type="ORF">FHETE_9191</name>
</gene>
<evidence type="ECO:0000313" key="7">
    <source>
        <dbReference type="EMBL" id="KAF5659909.1"/>
    </source>
</evidence>
<evidence type="ECO:0000256" key="5">
    <source>
        <dbReference type="SAM" id="MobiDB-lite"/>
    </source>
</evidence>
<dbReference type="Pfam" id="PF04082">
    <property type="entry name" value="Fungal_trans"/>
    <property type="match status" value="1"/>
</dbReference>
<keyword evidence="8" id="KW-1185">Reference proteome</keyword>
<evidence type="ECO:0000256" key="2">
    <source>
        <dbReference type="ARBA" id="ARBA00023125"/>
    </source>
</evidence>
<dbReference type="PANTHER" id="PTHR47424">
    <property type="entry name" value="REGULATORY PROTEIN GAL4"/>
    <property type="match status" value="1"/>
</dbReference>
<dbReference type="PANTHER" id="PTHR47424:SF3">
    <property type="entry name" value="REGULATORY PROTEIN GAL4"/>
    <property type="match status" value="1"/>
</dbReference>
<dbReference type="InterPro" id="IPR051127">
    <property type="entry name" value="Fungal_SecMet_Regulators"/>
</dbReference>
<sequence length="487" mass="54577">MPRAKVRPENRKRVLQACNTSSESSTYSTTPGSPSTRSLSTESPQASEDSDPLSAVENTAHQSQSHSKKLATPKFNFKSPFVPALGAEKPQSFTSWVKDTVRARSGPSNFTEDGSWSEPQETPYITSQPLQTYELPCKNTATTLVKFYFTNVQSPDKCLLCLTLTIGLAISDPKDSDAHSRDLQDRLFAEAEALFCPYDTSGTLASHYDPLWFLQALALMSYYMLATSRRNMAYEYCGRAVRRAYTLGIYRGHETEIDNFPTHGEQTVLRRNIWRSLFILDRFLAASLGRSVAISDSDYYESSLGGADISSTRDILDATVDACRIIGLTLNSNIPSRNTSFEVPNQMTNYLEYHPDFNIDDLFENGTENLPYTMAQLNVQLLGCYANILVCRPFFLLRFMDGVECKTLDGIEVQINKLSQKCVSQSLEAIRMVNCLRSTTPYRFDPLALYILYEASFVLLSSTYADIYTSKEHLPTDLLLAMSLTAV</sequence>
<feature type="region of interest" description="Disordered" evidence="5">
    <location>
        <begin position="1"/>
        <end position="69"/>
    </location>
</feature>
<keyword evidence="3" id="KW-0804">Transcription</keyword>
<feature type="compositionally biased region" description="Basic and acidic residues" evidence="5">
    <location>
        <begin position="1"/>
        <end position="12"/>
    </location>
</feature>
<dbReference type="SMART" id="SM00906">
    <property type="entry name" value="Fungal_trans"/>
    <property type="match status" value="1"/>
</dbReference>
<proteinExistence type="predicted"/>
<keyword evidence="1" id="KW-0805">Transcription regulation</keyword>
<keyword evidence="2" id="KW-0238">DNA-binding</keyword>
<evidence type="ECO:0000256" key="4">
    <source>
        <dbReference type="ARBA" id="ARBA00023242"/>
    </source>
</evidence>
<dbReference type="GO" id="GO:0008270">
    <property type="term" value="F:zinc ion binding"/>
    <property type="evidence" value="ECO:0007669"/>
    <property type="project" value="InterPro"/>
</dbReference>
<dbReference type="GO" id="GO:0003677">
    <property type="term" value="F:DNA binding"/>
    <property type="evidence" value="ECO:0007669"/>
    <property type="project" value="UniProtKB-KW"/>
</dbReference>
<feature type="domain" description="Xylanolytic transcriptional activator regulatory" evidence="6">
    <location>
        <begin position="233"/>
        <end position="309"/>
    </location>
</feature>
<feature type="compositionally biased region" description="Low complexity" evidence="5">
    <location>
        <begin position="20"/>
        <end position="41"/>
    </location>
</feature>
<comment type="caution">
    <text evidence="7">The sequence shown here is derived from an EMBL/GenBank/DDBJ whole genome shotgun (WGS) entry which is preliminary data.</text>
</comment>
<protein>
    <recommendedName>
        <fullName evidence="6">Xylanolytic transcriptional activator regulatory domain-containing protein</fullName>
    </recommendedName>
</protein>
<dbReference type="InterPro" id="IPR007219">
    <property type="entry name" value="XnlR_reg_dom"/>
</dbReference>
<evidence type="ECO:0000256" key="1">
    <source>
        <dbReference type="ARBA" id="ARBA00023015"/>
    </source>
</evidence>
<feature type="compositionally biased region" description="Polar residues" evidence="5">
    <location>
        <begin position="56"/>
        <end position="65"/>
    </location>
</feature>
<evidence type="ECO:0000259" key="6">
    <source>
        <dbReference type="SMART" id="SM00906"/>
    </source>
</evidence>
<dbReference type="GO" id="GO:0006351">
    <property type="term" value="P:DNA-templated transcription"/>
    <property type="evidence" value="ECO:0007669"/>
    <property type="project" value="InterPro"/>
</dbReference>
<dbReference type="EMBL" id="JAAGWQ010000205">
    <property type="protein sequence ID" value="KAF5659909.1"/>
    <property type="molecule type" value="Genomic_DNA"/>
</dbReference>
<organism evidence="7 8">
    <name type="scientific">Fusarium heterosporum</name>
    <dbReference type="NCBI Taxonomy" id="42747"/>
    <lineage>
        <taxon>Eukaryota</taxon>
        <taxon>Fungi</taxon>
        <taxon>Dikarya</taxon>
        <taxon>Ascomycota</taxon>
        <taxon>Pezizomycotina</taxon>
        <taxon>Sordariomycetes</taxon>
        <taxon>Hypocreomycetidae</taxon>
        <taxon>Hypocreales</taxon>
        <taxon>Nectriaceae</taxon>
        <taxon>Fusarium</taxon>
        <taxon>Fusarium heterosporum species complex</taxon>
    </lineage>
</organism>
<accession>A0A8H5SZS1</accession>
<name>A0A8H5SZS1_FUSHE</name>
<dbReference type="Proteomes" id="UP000567885">
    <property type="component" value="Unassembled WGS sequence"/>
</dbReference>
<dbReference type="AlphaFoldDB" id="A0A8H5SZS1"/>
<dbReference type="OrthoDB" id="4064873at2759"/>